<keyword evidence="3" id="KW-0378">Hydrolase</keyword>
<evidence type="ECO:0000259" key="2">
    <source>
        <dbReference type="PROSITE" id="PS51192"/>
    </source>
</evidence>
<dbReference type="SUPFAM" id="SSF52540">
    <property type="entry name" value="P-loop containing nucleoside triphosphate hydrolases"/>
    <property type="match status" value="2"/>
</dbReference>
<dbReference type="SMART" id="SM00487">
    <property type="entry name" value="DEXDc"/>
    <property type="match status" value="1"/>
</dbReference>
<organism evidence="3 4">
    <name type="scientific">Micropruina glycogenica</name>
    <dbReference type="NCBI Taxonomy" id="75385"/>
    <lineage>
        <taxon>Bacteria</taxon>
        <taxon>Bacillati</taxon>
        <taxon>Actinomycetota</taxon>
        <taxon>Actinomycetes</taxon>
        <taxon>Propionibacteriales</taxon>
        <taxon>Nocardioidaceae</taxon>
        <taxon>Micropruina</taxon>
    </lineage>
</organism>
<evidence type="ECO:0000313" key="4">
    <source>
        <dbReference type="Proteomes" id="UP000238164"/>
    </source>
</evidence>
<keyword evidence="3" id="KW-0347">Helicase</keyword>
<accession>A0A2N9JAT2</accession>
<dbReference type="EMBL" id="LT985188">
    <property type="protein sequence ID" value="SPD85277.1"/>
    <property type="molecule type" value="Genomic_DNA"/>
</dbReference>
<dbReference type="InterPro" id="IPR014001">
    <property type="entry name" value="Helicase_ATP-bd"/>
</dbReference>
<keyword evidence="3" id="KW-0067">ATP-binding</keyword>
<dbReference type="RefSeq" id="WP_105184556.1">
    <property type="nucleotide sequence ID" value="NZ_BAAAGO010000012.1"/>
</dbReference>
<feature type="domain" description="Helicase ATP-binding" evidence="2">
    <location>
        <begin position="31"/>
        <end position="313"/>
    </location>
</feature>
<keyword evidence="3" id="KW-0547">Nucleotide-binding</keyword>
<protein>
    <submittedName>
        <fullName evidence="3">Helicase domain protein</fullName>
    </submittedName>
</protein>
<feature type="compositionally biased region" description="Basic and acidic residues" evidence="1">
    <location>
        <begin position="563"/>
        <end position="579"/>
    </location>
</feature>
<name>A0A2N9JAT2_9ACTN</name>
<dbReference type="OrthoDB" id="9814088at2"/>
<keyword evidence="4" id="KW-1185">Reference proteome</keyword>
<feature type="region of interest" description="Disordered" evidence="1">
    <location>
        <begin position="563"/>
        <end position="584"/>
    </location>
</feature>
<evidence type="ECO:0000313" key="3">
    <source>
        <dbReference type="EMBL" id="SPD85277.1"/>
    </source>
</evidence>
<dbReference type="PROSITE" id="PS51192">
    <property type="entry name" value="HELICASE_ATP_BIND_1"/>
    <property type="match status" value="1"/>
</dbReference>
<evidence type="ECO:0000256" key="1">
    <source>
        <dbReference type="SAM" id="MobiDB-lite"/>
    </source>
</evidence>
<dbReference type="InterPro" id="IPR027417">
    <property type="entry name" value="P-loop_NTPase"/>
</dbReference>
<sequence length="1078" mass="121318">MTTDLVFSAAPVLAGLTRFQRNTVEHIIDRFYRQRDSNRFLVADETGLGKTIVARGVIARTIEELQHDDSVDRIDIVYVCSNTDLARQNLRKLNVTGDPHHGIASRLTLLAKHSRHFAPEGGARFLKPVNLVSFTPGTSFEKGWRSGKAEERAMLYLLLERRLELFGDRAQAAHQLLKGSVSSWERLRQYVSRLRDELRDDIDQNVVDAFLTAAERRPDGAPASLLDRFAELLDLQQRGELGPGSWHRVLGLVGDLRSTLARESVHLLTPDLVILDEFQRFRQLLNKQTEAGELAHSLYEYDAARTLLLSATPYKPFTYAEEAQFGEDHHKDFMTMVEFLADGSAGDPRGDIATALADYRKAVVAGEPADQVTQELRRLLLRLMTRTERPRVVGATMATESFSRLDSIPAQDLLGFVAMRDVARKVGAPFSVEYWKSAPYFANFMDGYKIAEKVREALKDPSRATGVRRLLKRTQRLDTDAIKAYEAVDLANARLRRLADETVDAGWWKLLWVPPSLPYLAPGGPYAEQFASRVTKRLVFSSWMATPSAVATLLSYESDRLSAGDSFRDKTPDERDTERKGRRGRLAFRMDRERDRPASMATLALFWPAPGSAELADPRDHRRETGAPVDASSLRQAIVDRLRPEVEPVADEDTVGLASHWFELFRRPDSFPPGLGIADMVPALAGVEDEEEPTDGNAPSQARDREPELLTNHVREAFRTRGSAQDRAITDEVLQVLADVAAHSPANVAYRSLRRISHDHPKVTPGGLWLAAAQLASSFRTLFSRPETTLLLDQLNPDAVYWRAVLAYCAWGNLQAVMDEYLHHLAVNLGSAELDDAKLMEIARAAATAVALRPARYELFNPDNPRERLTLPARFALRYGGRRQEQESNRLPVVRQAFNSPFWPLVLATTSVGQEGIDFHWWSHSLLHWNTPASPIDFEQREGRVDRYDGHAVRKNIAHRHAEAILASDDPNPWRAAYRLAQDEEANLGDFAPHWVYPGPAKIERHVSPFGLSVDESRLANIKRDVALYRLTFGQPLQEDMLELLKRRYTQSAPDTLDALRLDLSAPDWPGPDVNEEP</sequence>
<proteinExistence type="predicted"/>
<dbReference type="Gene3D" id="3.40.50.300">
    <property type="entry name" value="P-loop containing nucleotide triphosphate hydrolases"/>
    <property type="match status" value="2"/>
</dbReference>
<dbReference type="Proteomes" id="UP000238164">
    <property type="component" value="Chromosome 1"/>
</dbReference>
<dbReference type="GO" id="GO:0004386">
    <property type="term" value="F:helicase activity"/>
    <property type="evidence" value="ECO:0007669"/>
    <property type="project" value="UniProtKB-KW"/>
</dbReference>
<reference evidence="3 4" key="1">
    <citation type="submission" date="2018-02" db="EMBL/GenBank/DDBJ databases">
        <authorList>
            <person name="Cohen D.B."/>
            <person name="Kent A.D."/>
        </authorList>
    </citation>
    <scope>NUCLEOTIDE SEQUENCE [LARGE SCALE GENOMIC DNA]</scope>
    <source>
        <strain evidence="3">1</strain>
    </source>
</reference>
<dbReference type="KEGG" id="mgg:MPLG2_0241"/>
<gene>
    <name evidence="3" type="ORF">MPLG2_0241</name>
</gene>
<dbReference type="AlphaFoldDB" id="A0A2N9JAT2"/>